<feature type="transmembrane region" description="Helical" evidence="7">
    <location>
        <begin position="85"/>
        <end position="103"/>
    </location>
</feature>
<dbReference type="PANTHER" id="PTHR30482:SF20">
    <property type="entry name" value="HIGH-AFFINITY BRANCHED-CHAIN AMINO ACID TRANSPORT SYSTEM PERMEASE PROTEIN LIVM"/>
    <property type="match status" value="1"/>
</dbReference>
<evidence type="ECO:0000256" key="2">
    <source>
        <dbReference type="ARBA" id="ARBA00022475"/>
    </source>
</evidence>
<feature type="transmembrane region" description="Helical" evidence="7">
    <location>
        <begin position="109"/>
        <end position="130"/>
    </location>
</feature>
<feature type="transmembrane region" description="Helical" evidence="7">
    <location>
        <begin position="57"/>
        <end position="78"/>
    </location>
</feature>
<feature type="region of interest" description="Disordered" evidence="6">
    <location>
        <begin position="1"/>
        <end position="22"/>
    </location>
</feature>
<proteinExistence type="predicted"/>
<dbReference type="Pfam" id="PF02653">
    <property type="entry name" value="BPD_transp_2"/>
    <property type="match status" value="1"/>
</dbReference>
<dbReference type="InterPro" id="IPR001851">
    <property type="entry name" value="ABC_transp_permease"/>
</dbReference>
<evidence type="ECO:0000256" key="4">
    <source>
        <dbReference type="ARBA" id="ARBA00022989"/>
    </source>
</evidence>
<evidence type="ECO:0000256" key="6">
    <source>
        <dbReference type="SAM" id="MobiDB-lite"/>
    </source>
</evidence>
<evidence type="ECO:0000256" key="3">
    <source>
        <dbReference type="ARBA" id="ARBA00022692"/>
    </source>
</evidence>
<reference evidence="8 9" key="1">
    <citation type="submission" date="2024-10" db="EMBL/GenBank/DDBJ databases">
        <title>The Natural Products Discovery Center: Release of the First 8490 Sequenced Strains for Exploring Actinobacteria Biosynthetic Diversity.</title>
        <authorList>
            <person name="Kalkreuter E."/>
            <person name="Kautsar S.A."/>
            <person name="Yang D."/>
            <person name="Bader C.D."/>
            <person name="Teijaro C.N."/>
            <person name="Fluegel L."/>
            <person name="Davis C.M."/>
            <person name="Simpson J.R."/>
            <person name="Lauterbach L."/>
            <person name="Steele A.D."/>
            <person name="Gui C."/>
            <person name="Meng S."/>
            <person name="Li G."/>
            <person name="Viehrig K."/>
            <person name="Ye F."/>
            <person name="Su P."/>
            <person name="Kiefer A.F."/>
            <person name="Nichols A."/>
            <person name="Cepeda A.J."/>
            <person name="Yan W."/>
            <person name="Fan B."/>
            <person name="Jiang Y."/>
            <person name="Adhikari A."/>
            <person name="Zheng C.-J."/>
            <person name="Schuster L."/>
            <person name="Cowan T.M."/>
            <person name="Smanski M.J."/>
            <person name="Chevrette M.G."/>
            <person name="De Carvalho L.P.S."/>
            <person name="Shen B."/>
        </authorList>
    </citation>
    <scope>NUCLEOTIDE SEQUENCE [LARGE SCALE GENOMIC DNA]</scope>
    <source>
        <strain evidence="8 9">NPDC020568</strain>
    </source>
</reference>
<evidence type="ECO:0000256" key="1">
    <source>
        <dbReference type="ARBA" id="ARBA00004651"/>
    </source>
</evidence>
<name>A0ABW7TK32_9NOCA</name>
<evidence type="ECO:0000313" key="8">
    <source>
        <dbReference type="EMBL" id="MFI1460206.1"/>
    </source>
</evidence>
<evidence type="ECO:0000313" key="9">
    <source>
        <dbReference type="Proteomes" id="UP001611263"/>
    </source>
</evidence>
<protein>
    <submittedName>
        <fullName evidence="8">Branched-chain amino acid ABC transporter permease</fullName>
    </submittedName>
</protein>
<dbReference type="Proteomes" id="UP001611263">
    <property type="component" value="Unassembled WGS sequence"/>
</dbReference>
<dbReference type="EMBL" id="JBIRUQ010000001">
    <property type="protein sequence ID" value="MFI1460206.1"/>
    <property type="molecule type" value="Genomic_DNA"/>
</dbReference>
<evidence type="ECO:0000256" key="5">
    <source>
        <dbReference type="ARBA" id="ARBA00023136"/>
    </source>
</evidence>
<dbReference type="GeneID" id="93505414"/>
<dbReference type="PANTHER" id="PTHR30482">
    <property type="entry name" value="HIGH-AFFINITY BRANCHED-CHAIN AMINO ACID TRANSPORT SYSTEM PERMEASE"/>
    <property type="match status" value="1"/>
</dbReference>
<gene>
    <name evidence="8" type="ORF">ACH4WX_05720</name>
</gene>
<feature type="transmembrane region" description="Helical" evidence="7">
    <location>
        <begin position="237"/>
        <end position="257"/>
    </location>
</feature>
<accession>A0ABW7TK32</accession>
<keyword evidence="4 7" id="KW-1133">Transmembrane helix</keyword>
<comment type="subcellular location">
    <subcellularLocation>
        <location evidence="1">Cell membrane</location>
        <topology evidence="1">Multi-pass membrane protein</topology>
    </subcellularLocation>
</comment>
<feature type="transmembrane region" description="Helical" evidence="7">
    <location>
        <begin position="34"/>
        <end position="51"/>
    </location>
</feature>
<feature type="transmembrane region" description="Helical" evidence="7">
    <location>
        <begin position="137"/>
        <end position="155"/>
    </location>
</feature>
<keyword evidence="5 7" id="KW-0472">Membrane</keyword>
<dbReference type="CDD" id="cd06581">
    <property type="entry name" value="TM_PBP1_LivM_like"/>
    <property type="match status" value="1"/>
</dbReference>
<keyword evidence="9" id="KW-1185">Reference proteome</keyword>
<sequence length="352" mass="37596">MSDMGIPDTRTAPEKHPPAAESVRPRARFRRFDRSWAAVAVLLVVACWAPFELAPFHTFQLSLAMIYAVALLGLNLLVGHTGQISLGHGAFFAVGAYTTAIMMDRWDTPYPMTLPVAAAVAFVLGIGLGIPALRLRGLYLALVTLAIAIFLVPLLKRFESVTGGSMGLTLDKPEPPAWTGLAEDQWLYFLVLAVTAVSYLLVAGLLRSRVGRALHAVRDNEVAAEVTGVRPAFYKTLAFAWGAMFAGAAGCIYIWVIGYVSPDSFTLTFSITLLAGLVVGGLGGQWGPLLGGLFVMYVPTVAQDINQAAPGVVFGLLIIAVMYLAPNGLAGLVGRAAHWLGHRARKGRTDVH</sequence>
<feature type="transmembrane region" description="Helical" evidence="7">
    <location>
        <begin position="186"/>
        <end position="206"/>
    </location>
</feature>
<keyword evidence="2" id="KW-1003">Cell membrane</keyword>
<feature type="transmembrane region" description="Helical" evidence="7">
    <location>
        <begin position="308"/>
        <end position="325"/>
    </location>
</feature>
<comment type="caution">
    <text evidence="8">The sequence shown here is derived from an EMBL/GenBank/DDBJ whole genome shotgun (WGS) entry which is preliminary data.</text>
</comment>
<dbReference type="InterPro" id="IPR043428">
    <property type="entry name" value="LivM-like"/>
</dbReference>
<feature type="transmembrane region" description="Helical" evidence="7">
    <location>
        <begin position="269"/>
        <end position="296"/>
    </location>
</feature>
<evidence type="ECO:0000256" key="7">
    <source>
        <dbReference type="SAM" id="Phobius"/>
    </source>
</evidence>
<organism evidence="8 9">
    <name type="scientific">Nocardia carnea</name>
    <dbReference type="NCBI Taxonomy" id="37328"/>
    <lineage>
        <taxon>Bacteria</taxon>
        <taxon>Bacillati</taxon>
        <taxon>Actinomycetota</taxon>
        <taxon>Actinomycetes</taxon>
        <taxon>Mycobacteriales</taxon>
        <taxon>Nocardiaceae</taxon>
        <taxon>Nocardia</taxon>
    </lineage>
</organism>
<dbReference type="RefSeq" id="WP_231508004.1">
    <property type="nucleotide sequence ID" value="NZ_JBIRUQ010000001.1"/>
</dbReference>
<keyword evidence="3 7" id="KW-0812">Transmembrane</keyword>